<comment type="caution">
    <text evidence="1">The sequence shown here is derived from an EMBL/GenBank/DDBJ whole genome shotgun (WGS) entry which is preliminary data.</text>
</comment>
<name>A0A7W9DBA3_9MICC</name>
<proteinExistence type="predicted"/>
<accession>A0A7W9DBA3</accession>
<evidence type="ECO:0000313" key="1">
    <source>
        <dbReference type="EMBL" id="MBB5597652.1"/>
    </source>
</evidence>
<sequence length="203" mass="22153">MTVHALSAGEAMTAEPVELYAASKHGHTSHELAALSLDAHVYEILPGTFVASHTQIDPSVRLRALGASVGLKAARAGVFARLTASWVFGCAPLPERLTLHVEQYHRPLPNNSPLPLLTLQAPVGVRGKRVLGELSVTSLRRTALDLAAYPEGQDSHQALVRLIRKYPETLDTDRLLSNLVTQRRASIHKHLIAAVRDSQRFTE</sequence>
<reference evidence="1 2" key="1">
    <citation type="submission" date="2020-08" db="EMBL/GenBank/DDBJ databases">
        <title>Sequencing the genomes of 1000 actinobacteria strains.</title>
        <authorList>
            <person name="Klenk H.-P."/>
        </authorList>
    </citation>
    <scope>NUCLEOTIDE SEQUENCE [LARGE SCALE GENOMIC DNA]</scope>
    <source>
        <strain evidence="1 2">DSM 23694</strain>
    </source>
</reference>
<gene>
    <name evidence="1" type="ORF">BKA12_000732</name>
</gene>
<evidence type="ECO:0000313" key="2">
    <source>
        <dbReference type="Proteomes" id="UP000523863"/>
    </source>
</evidence>
<keyword evidence="2" id="KW-1185">Reference proteome</keyword>
<protein>
    <recommendedName>
        <fullName evidence="3">AbiEi antitoxin C-terminal domain-containing protein</fullName>
    </recommendedName>
</protein>
<dbReference type="RefSeq" id="WP_183640742.1">
    <property type="nucleotide sequence ID" value="NZ_JACHBL010000001.1"/>
</dbReference>
<dbReference type="Proteomes" id="UP000523863">
    <property type="component" value="Unassembled WGS sequence"/>
</dbReference>
<organism evidence="1 2">
    <name type="scientific">Neomicrococcus lactis</name>
    <dbReference type="NCBI Taxonomy" id="732241"/>
    <lineage>
        <taxon>Bacteria</taxon>
        <taxon>Bacillati</taxon>
        <taxon>Actinomycetota</taxon>
        <taxon>Actinomycetes</taxon>
        <taxon>Micrococcales</taxon>
        <taxon>Micrococcaceae</taxon>
        <taxon>Neomicrococcus</taxon>
    </lineage>
</organism>
<dbReference type="EMBL" id="JACHBL010000001">
    <property type="protein sequence ID" value="MBB5597652.1"/>
    <property type="molecule type" value="Genomic_DNA"/>
</dbReference>
<evidence type="ECO:0008006" key="3">
    <source>
        <dbReference type="Google" id="ProtNLM"/>
    </source>
</evidence>
<dbReference type="AlphaFoldDB" id="A0A7W9DBA3"/>